<comment type="cofactor">
    <cofactor evidence="15">
        <name>Mg(2+)</name>
        <dbReference type="ChEBI" id="CHEBI:18420"/>
    </cofactor>
    <text evidence="15">Binds 2 magnesium ions per subunit. They probably participate in the reaction catalyzed by the enzyme. May bind an additional third magnesium ion after substrate binding.</text>
</comment>
<keyword evidence="5 15" id="KW-0479">Metal-binding</keyword>
<evidence type="ECO:0000313" key="19">
    <source>
        <dbReference type="RefSeq" id="XP_030746366.1"/>
    </source>
</evidence>
<dbReference type="GO" id="GO:0046872">
    <property type="term" value="F:metal ion binding"/>
    <property type="evidence" value="ECO:0007669"/>
    <property type="project" value="UniProtKB-UniRule"/>
</dbReference>
<dbReference type="CDD" id="cd09857">
    <property type="entry name" value="PIN_EXO1"/>
    <property type="match status" value="1"/>
</dbReference>
<reference evidence="19" key="1">
    <citation type="submission" date="2025-08" db="UniProtKB">
        <authorList>
            <consortium name="RefSeq"/>
        </authorList>
    </citation>
    <scope>IDENTIFICATION</scope>
    <source>
        <tissue evidence="19">Gonads</tissue>
    </source>
</reference>
<evidence type="ECO:0000256" key="10">
    <source>
        <dbReference type="ARBA" id="ARBA00022842"/>
    </source>
</evidence>
<keyword evidence="4 15" id="KW-0540">Nuclease</keyword>
<evidence type="ECO:0000256" key="6">
    <source>
        <dbReference type="ARBA" id="ARBA00022763"/>
    </source>
</evidence>
<comment type="similarity">
    <text evidence="2 15">Belongs to the XPG/RAD2 endonuclease family. EXO1 subfamily.</text>
</comment>
<dbReference type="GeneID" id="115875112"/>
<dbReference type="GO" id="GO:0017108">
    <property type="term" value="F:5'-flap endonuclease activity"/>
    <property type="evidence" value="ECO:0007669"/>
    <property type="project" value="TreeGrafter"/>
</dbReference>
<dbReference type="InterPro" id="IPR036279">
    <property type="entry name" value="5-3_exonuclease_C_sf"/>
</dbReference>
<evidence type="ECO:0000256" key="12">
    <source>
        <dbReference type="ARBA" id="ARBA00023125"/>
    </source>
</evidence>
<dbReference type="InterPro" id="IPR006086">
    <property type="entry name" value="XPG-I_dom"/>
</dbReference>
<dbReference type="EC" id="3.1.-.-" evidence="15"/>
<evidence type="ECO:0000256" key="4">
    <source>
        <dbReference type="ARBA" id="ARBA00022722"/>
    </source>
</evidence>
<keyword evidence="6 15" id="KW-0227">DNA damage</keyword>
<keyword evidence="10 15" id="KW-0460">Magnesium</keyword>
<dbReference type="InterPro" id="IPR029060">
    <property type="entry name" value="PIN-like_dom_sf"/>
</dbReference>
<dbReference type="Gene3D" id="1.10.150.20">
    <property type="entry name" value="5' to 3' exonuclease, C-terminal subdomain"/>
    <property type="match status" value="1"/>
</dbReference>
<dbReference type="InterPro" id="IPR006084">
    <property type="entry name" value="XPG/Rad2"/>
</dbReference>
<dbReference type="GO" id="GO:0003677">
    <property type="term" value="F:DNA binding"/>
    <property type="evidence" value="ECO:0007669"/>
    <property type="project" value="UniProtKB-UniRule"/>
</dbReference>
<protein>
    <recommendedName>
        <fullName evidence="3 15">Exonuclease 1</fullName>
        <ecNumber evidence="15">3.1.-.-</ecNumber>
    </recommendedName>
</protein>
<evidence type="ECO:0000256" key="11">
    <source>
        <dbReference type="ARBA" id="ARBA00022881"/>
    </source>
</evidence>
<dbReference type="PANTHER" id="PTHR11081:SF8">
    <property type="entry name" value="EXONUCLEASE 1"/>
    <property type="match status" value="1"/>
</dbReference>
<keyword evidence="11 15" id="KW-0267">Excision nuclease</keyword>
<keyword evidence="8 15" id="KW-0378">Hydrolase</keyword>
<dbReference type="InterPro" id="IPR037315">
    <property type="entry name" value="EXO1_H3TH"/>
</dbReference>
<dbReference type="FunCoup" id="A0A6J2X5A0">
    <property type="interactions" value="890"/>
</dbReference>
<dbReference type="SUPFAM" id="SSF88723">
    <property type="entry name" value="PIN domain-like"/>
    <property type="match status" value="1"/>
</dbReference>
<comment type="function">
    <text evidence="15">5'-&gt;3' double-stranded DNA exonuclease which may also possess a cryptic 3'-&gt;5' double-stranded DNA exonuclease activity. Functions in DNA mismatch repair.</text>
</comment>
<dbReference type="CDD" id="cd09908">
    <property type="entry name" value="H3TH_EXO1"/>
    <property type="match status" value="1"/>
</dbReference>
<dbReference type="Proteomes" id="UP000504635">
    <property type="component" value="Unplaced"/>
</dbReference>
<dbReference type="OrthoDB" id="26491at2759"/>
<dbReference type="InParanoid" id="A0A6J2X5A0"/>
<evidence type="ECO:0000256" key="7">
    <source>
        <dbReference type="ARBA" id="ARBA00022769"/>
    </source>
</evidence>
<dbReference type="InterPro" id="IPR006085">
    <property type="entry name" value="XPG_DNA_repair_N"/>
</dbReference>
<evidence type="ECO:0000259" key="16">
    <source>
        <dbReference type="SMART" id="SM00484"/>
    </source>
</evidence>
<dbReference type="SMART" id="SM00485">
    <property type="entry name" value="XPGN"/>
    <property type="match status" value="1"/>
</dbReference>
<evidence type="ECO:0000256" key="9">
    <source>
        <dbReference type="ARBA" id="ARBA00022839"/>
    </source>
</evidence>
<feature type="domain" description="XPG N-terminal" evidence="17">
    <location>
        <begin position="1"/>
        <end position="99"/>
    </location>
</feature>
<keyword evidence="7 15" id="KW-0228">DNA excision</keyword>
<evidence type="ECO:0000256" key="2">
    <source>
        <dbReference type="ARBA" id="ARBA00010563"/>
    </source>
</evidence>
<proteinExistence type="inferred from homology"/>
<keyword evidence="18" id="KW-1185">Reference proteome</keyword>
<evidence type="ECO:0000256" key="5">
    <source>
        <dbReference type="ARBA" id="ARBA00022723"/>
    </source>
</evidence>
<dbReference type="Pfam" id="PF00867">
    <property type="entry name" value="XPG_I"/>
    <property type="match status" value="1"/>
</dbReference>
<sequence>MGITGLLPFLEGATRPCHVSEFRGGTVAVDSYCLLHKGVAASAFQLANNQDTDNYVRYCLKYVNMLLQHDIRPIMVFDGRNLPAKADTELKRRESRLKAKQMAKQLTQLGKTTEAETYYKQCLEITPEMAHKLIVACRQKGVDCIVSPYESDAQLAFFSIKGVAQCILTEDSDLLVYGCEKVLFKLDSRGNGKLVESPKIPKAIRMREDQYSFEKFRFMCILSGCDYVPSLSGVGLKKALDFIRMISDTDPNRFLNRIPTYLKIKAKVTETYKDQFMVANATFLHQLVFDPYRKALIHLRDPGEMGTDPKYLDSLGEKFEDQLAYGVAMGNLDPISFTKIDAWEPRNVPQYSIWSGIFTRRNKRTQKNTLDSFLIRLKQPLTSFVSSKPTPENTDTQPSTLDDDIQIIEPT</sequence>
<evidence type="ECO:0000256" key="8">
    <source>
        <dbReference type="ARBA" id="ARBA00022801"/>
    </source>
</evidence>
<dbReference type="GO" id="GO:0006298">
    <property type="term" value="P:mismatch repair"/>
    <property type="evidence" value="ECO:0007669"/>
    <property type="project" value="TreeGrafter"/>
</dbReference>
<evidence type="ECO:0000313" key="18">
    <source>
        <dbReference type="Proteomes" id="UP000504635"/>
    </source>
</evidence>
<dbReference type="GO" id="GO:0005634">
    <property type="term" value="C:nucleus"/>
    <property type="evidence" value="ECO:0007669"/>
    <property type="project" value="UniProtKB-SubCell"/>
</dbReference>
<gene>
    <name evidence="19" type="primary">LOC115875112</name>
</gene>
<comment type="subcellular location">
    <subcellularLocation>
        <location evidence="1 15">Nucleus</location>
    </subcellularLocation>
</comment>
<evidence type="ECO:0000256" key="1">
    <source>
        <dbReference type="ARBA" id="ARBA00004123"/>
    </source>
</evidence>
<evidence type="ECO:0000256" key="14">
    <source>
        <dbReference type="ARBA" id="ARBA00023242"/>
    </source>
</evidence>
<evidence type="ECO:0000256" key="3">
    <source>
        <dbReference type="ARBA" id="ARBA00020324"/>
    </source>
</evidence>
<keyword evidence="12 15" id="KW-0238">DNA-binding</keyword>
<name>A0A6J2X5A0_SITOR</name>
<dbReference type="SMART" id="SM00484">
    <property type="entry name" value="XPGI"/>
    <property type="match status" value="1"/>
</dbReference>
<dbReference type="SUPFAM" id="SSF47807">
    <property type="entry name" value="5' to 3' exonuclease, C-terminal subdomain"/>
    <property type="match status" value="1"/>
</dbReference>
<dbReference type="AlphaFoldDB" id="A0A6J2X5A0"/>
<dbReference type="InterPro" id="IPR008918">
    <property type="entry name" value="HhH2"/>
</dbReference>
<dbReference type="InterPro" id="IPR044752">
    <property type="entry name" value="PIN-like_EXO1"/>
</dbReference>
<feature type="domain" description="XPG-I" evidence="16">
    <location>
        <begin position="138"/>
        <end position="206"/>
    </location>
</feature>
<dbReference type="FunFam" id="1.10.150.20:FF:000011">
    <property type="entry name" value="exonuclease 1"/>
    <property type="match status" value="1"/>
</dbReference>
<dbReference type="PANTHER" id="PTHR11081">
    <property type="entry name" value="FLAP ENDONUCLEASE FAMILY MEMBER"/>
    <property type="match status" value="1"/>
</dbReference>
<evidence type="ECO:0000256" key="13">
    <source>
        <dbReference type="ARBA" id="ARBA00023204"/>
    </source>
</evidence>
<dbReference type="FunFam" id="3.40.50.1010:FF:000002">
    <property type="entry name" value="Exonuclease 1, putative"/>
    <property type="match status" value="1"/>
</dbReference>
<dbReference type="PRINTS" id="PR00853">
    <property type="entry name" value="XPGRADSUPER"/>
</dbReference>
<dbReference type="Gene3D" id="3.40.50.1010">
    <property type="entry name" value="5'-nuclease"/>
    <property type="match status" value="1"/>
</dbReference>
<keyword evidence="9 15" id="KW-0269">Exonuclease</keyword>
<evidence type="ECO:0000259" key="17">
    <source>
        <dbReference type="SMART" id="SM00485"/>
    </source>
</evidence>
<dbReference type="SMART" id="SM00279">
    <property type="entry name" value="HhH2"/>
    <property type="match status" value="1"/>
</dbReference>
<evidence type="ECO:0000256" key="15">
    <source>
        <dbReference type="RuleBase" id="RU910737"/>
    </source>
</evidence>
<dbReference type="KEGG" id="soy:115875112"/>
<dbReference type="Pfam" id="PF00752">
    <property type="entry name" value="XPG_N"/>
    <property type="match status" value="1"/>
</dbReference>
<organism evidence="18 19">
    <name type="scientific">Sitophilus oryzae</name>
    <name type="common">Rice weevil</name>
    <name type="synonym">Curculio oryzae</name>
    <dbReference type="NCBI Taxonomy" id="7048"/>
    <lineage>
        <taxon>Eukaryota</taxon>
        <taxon>Metazoa</taxon>
        <taxon>Ecdysozoa</taxon>
        <taxon>Arthropoda</taxon>
        <taxon>Hexapoda</taxon>
        <taxon>Insecta</taxon>
        <taxon>Pterygota</taxon>
        <taxon>Neoptera</taxon>
        <taxon>Endopterygota</taxon>
        <taxon>Coleoptera</taxon>
        <taxon>Polyphaga</taxon>
        <taxon>Cucujiformia</taxon>
        <taxon>Curculionidae</taxon>
        <taxon>Dryophthorinae</taxon>
        <taxon>Sitophilus</taxon>
    </lineage>
</organism>
<keyword evidence="14 15" id="KW-0539">Nucleus</keyword>
<accession>A0A6J2X5A0</accession>
<dbReference type="GO" id="GO:0035312">
    <property type="term" value="F:5'-3' DNA exonuclease activity"/>
    <property type="evidence" value="ECO:0007669"/>
    <property type="project" value="UniProtKB-UniRule"/>
</dbReference>
<keyword evidence="13 15" id="KW-0234">DNA repair</keyword>
<dbReference type="GO" id="GO:0006310">
    <property type="term" value="P:DNA recombination"/>
    <property type="evidence" value="ECO:0007669"/>
    <property type="project" value="TreeGrafter"/>
</dbReference>
<dbReference type="RefSeq" id="XP_030746366.1">
    <property type="nucleotide sequence ID" value="XM_030890506.1"/>
</dbReference>